<dbReference type="NCBIfam" id="TIGR02217">
    <property type="entry name" value="chp_TIGR02217"/>
    <property type="match status" value="1"/>
</dbReference>
<keyword evidence="3" id="KW-1185">Reference proteome</keyword>
<dbReference type="OrthoDB" id="1685145at2"/>
<organism evidence="2 3">
    <name type="scientific">Rubellimicrobium rubrum</name>
    <dbReference type="NCBI Taxonomy" id="2585369"/>
    <lineage>
        <taxon>Bacteria</taxon>
        <taxon>Pseudomonadati</taxon>
        <taxon>Pseudomonadota</taxon>
        <taxon>Alphaproteobacteria</taxon>
        <taxon>Rhodobacterales</taxon>
        <taxon>Roseobacteraceae</taxon>
        <taxon>Rubellimicrobium</taxon>
    </lineage>
</organism>
<sequence>MSFHETRFPTSLSFGALGGPERRTEIVTLANGWEERNSPWAQSRRRYDAGLGLQSPDDLHALLAFFEARGGQLNGFRWKDWADHKSCPPSAVPGPLDQVIGTVDGRTRTFQLRKGYVSGHVTAWRTIAKPVAGTVRIAVAGGERVQGTEWSLNAATGCVTFVGAPEAAATVTAGFEFDVPVRFDTDSIRIQASTYQAGGVPSVPVIEVRA</sequence>
<reference evidence="2 3" key="1">
    <citation type="submission" date="2019-06" db="EMBL/GenBank/DDBJ databases">
        <title>YIM 131921 draft genome.</title>
        <authorList>
            <person name="Jiang L."/>
        </authorList>
    </citation>
    <scope>NUCLEOTIDE SEQUENCE [LARGE SCALE GENOMIC DNA]</scope>
    <source>
        <strain evidence="2 3">YIM 131921</strain>
    </source>
</reference>
<dbReference type="Pfam" id="PF09343">
    <property type="entry name" value="DUF2460"/>
    <property type="match status" value="1"/>
</dbReference>
<evidence type="ECO:0000313" key="3">
    <source>
        <dbReference type="Proteomes" id="UP000305887"/>
    </source>
</evidence>
<gene>
    <name evidence="2" type="ORF">FHG66_00425</name>
</gene>
<name>A0A5C4N3C7_9RHOB</name>
<evidence type="ECO:0000259" key="1">
    <source>
        <dbReference type="Pfam" id="PF09343"/>
    </source>
</evidence>
<dbReference type="InterPro" id="IPR011740">
    <property type="entry name" value="DUF2460"/>
</dbReference>
<comment type="caution">
    <text evidence="2">The sequence shown here is derived from an EMBL/GenBank/DDBJ whole genome shotgun (WGS) entry which is preliminary data.</text>
</comment>
<protein>
    <submittedName>
        <fullName evidence="2">TIGR02217 family protein</fullName>
    </submittedName>
</protein>
<feature type="domain" description="DUF2460" evidence="1">
    <location>
        <begin position="4"/>
        <end position="209"/>
    </location>
</feature>
<dbReference type="Proteomes" id="UP000305887">
    <property type="component" value="Unassembled WGS sequence"/>
</dbReference>
<proteinExistence type="predicted"/>
<evidence type="ECO:0000313" key="2">
    <source>
        <dbReference type="EMBL" id="TNC52796.1"/>
    </source>
</evidence>
<accession>A0A5C4N3C7</accession>
<dbReference type="RefSeq" id="WP_139074561.1">
    <property type="nucleotide sequence ID" value="NZ_VDFU01000001.1"/>
</dbReference>
<dbReference type="AlphaFoldDB" id="A0A5C4N3C7"/>
<dbReference type="EMBL" id="VDFU01000001">
    <property type="protein sequence ID" value="TNC52796.1"/>
    <property type="molecule type" value="Genomic_DNA"/>
</dbReference>